<sequence length="423" mass="46751">MQPFSEPPAPSSEPAADARVAPEQPPCAPTQSLSKNAQKRLAKAAYIAEQKKERRAAEKQRKKEKKRILAEKRAAGELDEDEEARAFKKRRTGDGPRRPFRARVVVDLGFDDKMTDNEVKSLTSQLAYTYSANRKAEQPFEHLLFTSLSGRTLSRMESMSNAAYKRWVNAEFWSEGYERLWEQSEATNKEGSTSNPFLTAEGEATRTKAQDLLEESVGQQVSIENKEALATTDAADDSGQHTARLRNGKGKEKPPSSAPKESVVYLTADSQDELTELKEGETYIIGGIVDHNRYKNLCLGKAESSGMRSARLPIGTYLASLKTRKVLTVNQTFEILLKWVETRDWEQALEAVIPKRKFNAEGRRRGGKLGKEDDGGGGDGEDDEGEGSAEMPLDATETEEVVQVDEAYDGAGDGPTERTNGAP</sequence>
<evidence type="ECO:0000256" key="4">
    <source>
        <dbReference type="ARBA" id="ARBA00022679"/>
    </source>
</evidence>
<comment type="catalytic activity">
    <reaction evidence="8">
        <text>guanosine(9) in tRNA + S-adenosyl-L-methionine = N(1)-methylguanosine(9) in tRNA + S-adenosyl-L-homocysteine + H(+)</text>
        <dbReference type="Rhea" id="RHEA:43156"/>
        <dbReference type="Rhea" id="RHEA-COMP:10367"/>
        <dbReference type="Rhea" id="RHEA-COMP:10368"/>
        <dbReference type="ChEBI" id="CHEBI:15378"/>
        <dbReference type="ChEBI" id="CHEBI:57856"/>
        <dbReference type="ChEBI" id="CHEBI:59789"/>
        <dbReference type="ChEBI" id="CHEBI:73542"/>
        <dbReference type="ChEBI" id="CHEBI:74269"/>
        <dbReference type="EC" id="2.1.1.221"/>
    </reaction>
</comment>
<evidence type="ECO:0000256" key="8">
    <source>
        <dbReference type="ARBA" id="ARBA00048434"/>
    </source>
</evidence>
<dbReference type="PANTHER" id="PTHR13563:SF13">
    <property type="entry name" value="TRNA METHYLTRANSFERASE 10 HOMOLOG A"/>
    <property type="match status" value="1"/>
</dbReference>
<evidence type="ECO:0000256" key="7">
    <source>
        <dbReference type="ARBA" id="ARBA00032166"/>
    </source>
</evidence>
<dbReference type="GO" id="GO:0000049">
    <property type="term" value="F:tRNA binding"/>
    <property type="evidence" value="ECO:0007669"/>
    <property type="project" value="TreeGrafter"/>
</dbReference>
<evidence type="ECO:0000256" key="1">
    <source>
        <dbReference type="ARBA" id="ARBA00012797"/>
    </source>
</evidence>
<accession>A0A165R5E1</accession>
<dbReference type="GO" id="GO:0005634">
    <property type="term" value="C:nucleus"/>
    <property type="evidence" value="ECO:0007669"/>
    <property type="project" value="TreeGrafter"/>
</dbReference>
<dbReference type="GO" id="GO:0002939">
    <property type="term" value="P:tRNA N1-guanine methylation"/>
    <property type="evidence" value="ECO:0007669"/>
    <property type="project" value="TreeGrafter"/>
</dbReference>
<dbReference type="PROSITE" id="PS51675">
    <property type="entry name" value="SAM_MT_TRM10"/>
    <property type="match status" value="1"/>
</dbReference>
<feature type="region of interest" description="Disordered" evidence="9">
    <location>
        <begin position="363"/>
        <end position="423"/>
    </location>
</feature>
<evidence type="ECO:0000256" key="5">
    <source>
        <dbReference type="ARBA" id="ARBA00022691"/>
    </source>
</evidence>
<feature type="region of interest" description="Disordered" evidence="9">
    <location>
        <begin position="1"/>
        <end position="96"/>
    </location>
</feature>
<gene>
    <name evidence="11" type="ORF">DAEQUDRAFT_750450</name>
</gene>
<dbReference type="EMBL" id="KV429052">
    <property type="protein sequence ID" value="KZT70331.1"/>
    <property type="molecule type" value="Genomic_DNA"/>
</dbReference>
<dbReference type="InterPro" id="IPR038459">
    <property type="entry name" value="MT_TRM10-typ_sf"/>
</dbReference>
<protein>
    <recommendedName>
        <fullName evidence="2">tRNA (guanine(9)-N1)-methyltransferase</fullName>
        <ecNumber evidence="1">2.1.1.221</ecNumber>
    </recommendedName>
    <alternativeName>
        <fullName evidence="7">tRNA methyltransferase 10</fullName>
    </alternativeName>
    <alternativeName>
        <fullName evidence="6">tRNA(m1G9)-methyltransferase</fullName>
    </alternativeName>
</protein>
<evidence type="ECO:0000256" key="2">
    <source>
        <dbReference type="ARBA" id="ARBA00020451"/>
    </source>
</evidence>
<keyword evidence="4" id="KW-0808">Transferase</keyword>
<keyword evidence="12" id="KW-1185">Reference proteome</keyword>
<keyword evidence="3" id="KW-0489">Methyltransferase</keyword>
<dbReference type="GO" id="GO:0052905">
    <property type="term" value="F:tRNA (guanosine(9)-N1)-methyltransferase activity"/>
    <property type="evidence" value="ECO:0007669"/>
    <property type="project" value="UniProtKB-EC"/>
</dbReference>
<dbReference type="STRING" id="1314783.A0A165R5E1"/>
<dbReference type="InterPro" id="IPR028564">
    <property type="entry name" value="MT_TRM10-typ"/>
</dbReference>
<evidence type="ECO:0000259" key="10">
    <source>
        <dbReference type="PROSITE" id="PS51675"/>
    </source>
</evidence>
<dbReference type="EC" id="2.1.1.221" evidence="1"/>
<dbReference type="Proteomes" id="UP000076727">
    <property type="component" value="Unassembled WGS sequence"/>
</dbReference>
<reference evidence="11 12" key="1">
    <citation type="journal article" date="2016" name="Mol. Biol. Evol.">
        <title>Comparative Genomics of Early-Diverging Mushroom-Forming Fungi Provides Insights into the Origins of Lignocellulose Decay Capabilities.</title>
        <authorList>
            <person name="Nagy L.G."/>
            <person name="Riley R."/>
            <person name="Tritt A."/>
            <person name="Adam C."/>
            <person name="Daum C."/>
            <person name="Floudas D."/>
            <person name="Sun H."/>
            <person name="Yadav J.S."/>
            <person name="Pangilinan J."/>
            <person name="Larsson K.H."/>
            <person name="Matsuura K."/>
            <person name="Barry K."/>
            <person name="Labutti K."/>
            <person name="Kuo R."/>
            <person name="Ohm R.A."/>
            <person name="Bhattacharya S.S."/>
            <person name="Shirouzu T."/>
            <person name="Yoshinaga Y."/>
            <person name="Martin F.M."/>
            <person name="Grigoriev I.V."/>
            <person name="Hibbett D.S."/>
        </authorList>
    </citation>
    <scope>NUCLEOTIDE SEQUENCE [LARGE SCALE GENOMIC DNA]</scope>
    <source>
        <strain evidence="11 12">L-15889</strain>
    </source>
</reference>
<evidence type="ECO:0000313" key="11">
    <source>
        <dbReference type="EMBL" id="KZT70331.1"/>
    </source>
</evidence>
<organism evidence="11 12">
    <name type="scientific">Daedalea quercina L-15889</name>
    <dbReference type="NCBI Taxonomy" id="1314783"/>
    <lineage>
        <taxon>Eukaryota</taxon>
        <taxon>Fungi</taxon>
        <taxon>Dikarya</taxon>
        <taxon>Basidiomycota</taxon>
        <taxon>Agaricomycotina</taxon>
        <taxon>Agaricomycetes</taxon>
        <taxon>Polyporales</taxon>
        <taxon>Fomitopsis</taxon>
    </lineage>
</organism>
<evidence type="ECO:0000256" key="9">
    <source>
        <dbReference type="SAM" id="MobiDB-lite"/>
    </source>
</evidence>
<feature type="compositionally biased region" description="Basic and acidic residues" evidence="9">
    <location>
        <begin position="49"/>
        <end position="76"/>
    </location>
</feature>
<dbReference type="InterPro" id="IPR007356">
    <property type="entry name" value="tRNA_m1G_MeTrfase_euk"/>
</dbReference>
<evidence type="ECO:0000313" key="12">
    <source>
        <dbReference type="Proteomes" id="UP000076727"/>
    </source>
</evidence>
<dbReference type="PANTHER" id="PTHR13563">
    <property type="entry name" value="TRNA (GUANINE-9-) METHYLTRANSFERASE"/>
    <property type="match status" value="1"/>
</dbReference>
<dbReference type="CDD" id="cd18089">
    <property type="entry name" value="SPOUT_Trm10-like"/>
    <property type="match status" value="1"/>
</dbReference>
<dbReference type="Gene3D" id="3.40.1280.30">
    <property type="match status" value="1"/>
</dbReference>
<proteinExistence type="predicted"/>
<feature type="compositionally biased region" description="Pro residues" evidence="9">
    <location>
        <begin position="1"/>
        <end position="11"/>
    </location>
</feature>
<feature type="compositionally biased region" description="Acidic residues" evidence="9">
    <location>
        <begin position="396"/>
        <end position="408"/>
    </location>
</feature>
<evidence type="ECO:0000256" key="6">
    <source>
        <dbReference type="ARBA" id="ARBA00031792"/>
    </source>
</evidence>
<feature type="compositionally biased region" description="Acidic residues" evidence="9">
    <location>
        <begin position="375"/>
        <end position="387"/>
    </location>
</feature>
<feature type="domain" description="SAM-dependent MTase TRM10-type" evidence="10">
    <location>
        <begin position="88"/>
        <end position="360"/>
    </location>
</feature>
<keyword evidence="5" id="KW-0949">S-adenosyl-L-methionine</keyword>
<name>A0A165R5E1_9APHY</name>
<dbReference type="AlphaFoldDB" id="A0A165R5E1"/>
<feature type="compositionally biased region" description="Basic and acidic residues" evidence="9">
    <location>
        <begin position="363"/>
        <end position="374"/>
    </location>
</feature>
<feature type="region of interest" description="Disordered" evidence="9">
    <location>
        <begin position="229"/>
        <end position="262"/>
    </location>
</feature>
<dbReference type="OrthoDB" id="278300at2759"/>
<evidence type="ECO:0000256" key="3">
    <source>
        <dbReference type="ARBA" id="ARBA00022603"/>
    </source>
</evidence>